<dbReference type="AlphaFoldDB" id="A0A239TPZ1"/>
<dbReference type="Proteomes" id="UP000215383">
    <property type="component" value="Chromosome 1"/>
</dbReference>
<protein>
    <submittedName>
        <fullName evidence="3">Prolyl-tRNA deacylase proX</fullName>
    </submittedName>
</protein>
<dbReference type="PANTHER" id="PTHR31423:SF3">
    <property type="entry name" value="PROLYL-TRNA SYNTHETASE ASSOCIATED DOMAIN-CONTAINING PROTEIN 1-RELATED"/>
    <property type="match status" value="1"/>
</dbReference>
<proteinExistence type="inferred from homology"/>
<evidence type="ECO:0000259" key="2">
    <source>
        <dbReference type="Pfam" id="PF04073"/>
    </source>
</evidence>
<comment type="similarity">
    <text evidence="1">Belongs to the PRORSD1 family.</text>
</comment>
<dbReference type="RefSeq" id="WP_027889732.1">
    <property type="nucleotide sequence ID" value="NZ_JACJLZ010000001.1"/>
</dbReference>
<gene>
    <name evidence="3" type="primary">proX_2</name>
    <name evidence="3" type="ORF">SAMEA4364220_01149</name>
</gene>
<dbReference type="GeneID" id="78507156"/>
<sequence>MNKAEILQYLTDKHINFIKYEHAPIFSVEEGDKSDLPNHDKVIRNLFLCDAKKKNYYLVSLFVHKQINLKELSAKIPSKRLSFAKQDAMEQMLEVKPGSVTPLAILNNKDKNILMIFDSELQNQTIGMHPMENTATVFMKFEDLYNLLLPHGNEIRILDL</sequence>
<dbReference type="InterPro" id="IPR007214">
    <property type="entry name" value="YbaK/aa-tRNA-synth-assoc-dom"/>
</dbReference>
<reference evidence="3 4" key="1">
    <citation type="submission" date="2017-06" db="EMBL/GenBank/DDBJ databases">
        <authorList>
            <consortium name="Pathogen Informatics"/>
        </authorList>
    </citation>
    <scope>NUCLEOTIDE SEQUENCE [LARGE SCALE GENOMIC DNA]</scope>
    <source>
        <strain evidence="3 4">NCTC10570</strain>
    </source>
</reference>
<dbReference type="Gene3D" id="3.90.960.10">
    <property type="entry name" value="YbaK/aminoacyl-tRNA synthetase-associated domain"/>
    <property type="match status" value="1"/>
</dbReference>
<dbReference type="eggNOG" id="COG3760">
    <property type="taxonomic scope" value="Bacteria"/>
</dbReference>
<feature type="domain" description="YbaK/aminoacyl-tRNA synthetase-associated" evidence="2">
    <location>
        <begin position="23"/>
        <end position="145"/>
    </location>
</feature>
<dbReference type="CDD" id="cd04335">
    <property type="entry name" value="PrdX_deacylase"/>
    <property type="match status" value="1"/>
</dbReference>
<evidence type="ECO:0000313" key="4">
    <source>
        <dbReference type="Proteomes" id="UP000215383"/>
    </source>
</evidence>
<name>A0A239TPZ1_9FIRM</name>
<accession>A0A239TPZ1</accession>
<evidence type="ECO:0000313" key="3">
    <source>
        <dbReference type="EMBL" id="SNU99612.1"/>
    </source>
</evidence>
<dbReference type="GO" id="GO:0002161">
    <property type="term" value="F:aminoacyl-tRNA deacylase activity"/>
    <property type="evidence" value="ECO:0007669"/>
    <property type="project" value="InterPro"/>
</dbReference>
<dbReference type="SUPFAM" id="SSF55826">
    <property type="entry name" value="YbaK/ProRS associated domain"/>
    <property type="match status" value="1"/>
</dbReference>
<dbReference type="InterPro" id="IPR040285">
    <property type="entry name" value="ProX/PRXD1"/>
</dbReference>
<dbReference type="EMBL" id="LT906446">
    <property type="protein sequence ID" value="SNU99612.1"/>
    <property type="molecule type" value="Genomic_DNA"/>
</dbReference>
<dbReference type="Pfam" id="PF04073">
    <property type="entry name" value="tRNA_edit"/>
    <property type="match status" value="1"/>
</dbReference>
<keyword evidence="4" id="KW-1185">Reference proteome</keyword>
<evidence type="ECO:0000256" key="1">
    <source>
        <dbReference type="ARBA" id="ARBA00010201"/>
    </source>
</evidence>
<dbReference type="InterPro" id="IPR036754">
    <property type="entry name" value="YbaK/aa-tRNA-synt-asso_dom_sf"/>
</dbReference>
<dbReference type="FunFam" id="3.90.960.10:FF:000005">
    <property type="entry name" value="Putative prolyl-tRNA synthetase"/>
    <property type="match status" value="1"/>
</dbReference>
<organism evidence="3 4">
    <name type="scientific">Megamonas hypermegale</name>
    <dbReference type="NCBI Taxonomy" id="158847"/>
    <lineage>
        <taxon>Bacteria</taxon>
        <taxon>Bacillati</taxon>
        <taxon>Bacillota</taxon>
        <taxon>Negativicutes</taxon>
        <taxon>Selenomonadales</taxon>
        <taxon>Selenomonadaceae</taxon>
        <taxon>Megamonas</taxon>
    </lineage>
</organism>
<dbReference type="PANTHER" id="PTHR31423">
    <property type="entry name" value="YBAK DOMAIN-CONTAINING PROTEIN"/>
    <property type="match status" value="1"/>
</dbReference>